<evidence type="ECO:0000313" key="2">
    <source>
        <dbReference type="Proteomes" id="UP000887565"/>
    </source>
</evidence>
<name>A0A915JRD9_ROMCU</name>
<feature type="compositionally biased region" description="Basic and acidic residues" evidence="1">
    <location>
        <begin position="35"/>
        <end position="49"/>
    </location>
</feature>
<organism evidence="2 3">
    <name type="scientific">Romanomermis culicivorax</name>
    <name type="common">Nematode worm</name>
    <dbReference type="NCBI Taxonomy" id="13658"/>
    <lineage>
        <taxon>Eukaryota</taxon>
        <taxon>Metazoa</taxon>
        <taxon>Ecdysozoa</taxon>
        <taxon>Nematoda</taxon>
        <taxon>Enoplea</taxon>
        <taxon>Dorylaimia</taxon>
        <taxon>Mermithida</taxon>
        <taxon>Mermithoidea</taxon>
        <taxon>Mermithidae</taxon>
        <taxon>Romanomermis</taxon>
    </lineage>
</organism>
<dbReference type="WBParaSite" id="nRc.2.0.1.t28441-RA">
    <property type="protein sequence ID" value="nRc.2.0.1.t28441-RA"/>
    <property type="gene ID" value="nRc.2.0.1.g28441"/>
</dbReference>
<evidence type="ECO:0000256" key="1">
    <source>
        <dbReference type="SAM" id="MobiDB-lite"/>
    </source>
</evidence>
<dbReference type="AlphaFoldDB" id="A0A915JRD9"/>
<dbReference type="Proteomes" id="UP000887565">
    <property type="component" value="Unplaced"/>
</dbReference>
<proteinExistence type="predicted"/>
<keyword evidence="2" id="KW-1185">Reference proteome</keyword>
<accession>A0A915JRD9</accession>
<feature type="region of interest" description="Disordered" evidence="1">
    <location>
        <begin position="28"/>
        <end position="49"/>
    </location>
</feature>
<evidence type="ECO:0000313" key="3">
    <source>
        <dbReference type="WBParaSite" id="nRc.2.0.1.t28441-RA"/>
    </source>
</evidence>
<sequence length="207" mass="23878">MATKTTSSRNRRQLRQYRSLKARIDFYRPGCPNSRNERKRDRFDRSPTSNIDRRLCEPTFLFLESATELSDCGVTGRQRWPTRKARRNQIRLVESHNHKPQGKATTRKYFRFFSFLQERKHSSRHFASAQSSPSGASTVKPVLTITRPLEVRAQTHSSLEFITSPLVAKYQMSDFLNVNRQTLLVICIQSAPIGPSSKGDINKYATL</sequence>
<reference evidence="3" key="1">
    <citation type="submission" date="2022-11" db="UniProtKB">
        <authorList>
            <consortium name="WormBaseParasite"/>
        </authorList>
    </citation>
    <scope>IDENTIFICATION</scope>
</reference>
<protein>
    <submittedName>
        <fullName evidence="3">Uncharacterized protein</fullName>
    </submittedName>
</protein>